<keyword evidence="1" id="KW-0812">Transmembrane</keyword>
<dbReference type="Proteomes" id="UP000199632">
    <property type="component" value="Unassembled WGS sequence"/>
</dbReference>
<accession>A0A1H3TVB8</accession>
<name>A0A1H3TVB8_9ACTN</name>
<evidence type="ECO:0000256" key="1">
    <source>
        <dbReference type="SAM" id="Phobius"/>
    </source>
</evidence>
<reference evidence="3" key="1">
    <citation type="submission" date="2016-10" db="EMBL/GenBank/DDBJ databases">
        <authorList>
            <person name="Varghese N."/>
            <person name="Submissions S."/>
        </authorList>
    </citation>
    <scope>NUCLEOTIDE SEQUENCE [LARGE SCALE GENOMIC DNA]</scope>
    <source>
        <strain evidence="3">DSM 44718</strain>
    </source>
</reference>
<organism evidence="2 3">
    <name type="scientific">Asanoa ishikariensis</name>
    <dbReference type="NCBI Taxonomy" id="137265"/>
    <lineage>
        <taxon>Bacteria</taxon>
        <taxon>Bacillati</taxon>
        <taxon>Actinomycetota</taxon>
        <taxon>Actinomycetes</taxon>
        <taxon>Micromonosporales</taxon>
        <taxon>Micromonosporaceae</taxon>
        <taxon>Asanoa</taxon>
    </lineage>
</organism>
<keyword evidence="3" id="KW-1185">Reference proteome</keyword>
<dbReference type="STRING" id="137265.SAMN05421684_6439"/>
<evidence type="ECO:0000313" key="3">
    <source>
        <dbReference type="Proteomes" id="UP000199632"/>
    </source>
</evidence>
<dbReference type="EMBL" id="FNQB01000003">
    <property type="protein sequence ID" value="SDZ54027.1"/>
    <property type="molecule type" value="Genomic_DNA"/>
</dbReference>
<dbReference type="AlphaFoldDB" id="A0A1H3TVB8"/>
<protein>
    <recommendedName>
        <fullName evidence="4">Potassium-transporting ATPase</fullName>
    </recommendedName>
</protein>
<feature type="transmembrane region" description="Helical" evidence="1">
    <location>
        <begin position="6"/>
        <end position="26"/>
    </location>
</feature>
<evidence type="ECO:0000313" key="2">
    <source>
        <dbReference type="EMBL" id="SDZ54027.1"/>
    </source>
</evidence>
<proteinExistence type="predicted"/>
<keyword evidence="1" id="KW-1133">Transmembrane helix</keyword>
<gene>
    <name evidence="2" type="ORF">SAMN05421684_6439</name>
</gene>
<keyword evidence="1" id="KW-0472">Membrane</keyword>
<sequence length="29" mass="3155">MHVPDVLFVLVTVAFFAILALVVRGVSKL</sequence>
<evidence type="ECO:0008006" key="4">
    <source>
        <dbReference type="Google" id="ProtNLM"/>
    </source>
</evidence>